<dbReference type="AlphaFoldDB" id="A0A554W6H9"/>
<feature type="transmembrane region" description="Helical" evidence="1">
    <location>
        <begin position="125"/>
        <end position="144"/>
    </location>
</feature>
<keyword evidence="1" id="KW-0812">Transmembrane</keyword>
<feature type="transmembrane region" description="Helical" evidence="1">
    <location>
        <begin position="209"/>
        <end position="227"/>
    </location>
</feature>
<feature type="transmembrane region" description="Helical" evidence="1">
    <location>
        <begin position="266"/>
        <end position="287"/>
    </location>
</feature>
<dbReference type="RefSeq" id="WP_143890622.1">
    <property type="nucleotide sequence ID" value="NZ_VJNB01000008.1"/>
</dbReference>
<keyword evidence="1" id="KW-0472">Membrane</keyword>
<feature type="transmembrane region" description="Helical" evidence="1">
    <location>
        <begin position="233"/>
        <end position="254"/>
    </location>
</feature>
<organism evidence="2 3">
    <name type="scientific">Tepidimonas alkaliphilus</name>
    <dbReference type="NCBI Taxonomy" id="2588942"/>
    <lineage>
        <taxon>Bacteria</taxon>
        <taxon>Pseudomonadati</taxon>
        <taxon>Pseudomonadota</taxon>
        <taxon>Betaproteobacteria</taxon>
        <taxon>Burkholderiales</taxon>
        <taxon>Tepidimonas</taxon>
    </lineage>
</organism>
<dbReference type="InterPro" id="IPR010293">
    <property type="entry name" value="Sbt_1"/>
</dbReference>
<keyword evidence="3" id="KW-1185">Reference proteome</keyword>
<accession>A0A554W6H9</accession>
<name>A0A554W6H9_9BURK</name>
<comment type="caution">
    <text evidence="2">The sequence shown here is derived from an EMBL/GenBank/DDBJ whole genome shotgun (WGS) entry which is preliminary data.</text>
</comment>
<evidence type="ECO:0000256" key="1">
    <source>
        <dbReference type="SAM" id="Phobius"/>
    </source>
</evidence>
<gene>
    <name evidence="2" type="ORF">Talka_01609</name>
</gene>
<feature type="transmembrane region" description="Helical" evidence="1">
    <location>
        <begin position="94"/>
        <end position="113"/>
    </location>
</feature>
<dbReference type="Pfam" id="PF05982">
    <property type="entry name" value="Sbt_1"/>
    <property type="match status" value="1"/>
</dbReference>
<dbReference type="OrthoDB" id="345121at2"/>
<dbReference type="PANTHER" id="PTHR40400">
    <property type="entry name" value="SLR1512 PROTEIN"/>
    <property type="match status" value="1"/>
</dbReference>
<sequence length="325" mass="34373">MVFDPIVLFFLLGLLAGLSKSDLKIPAAIYEALSIYLLLAIGLKGGVELSKYPLGELVTSSAIVLAAGMLIPIIGYPVLRFLGKLSHYDAASIAAHYGSVSVVTYSVAVATLIERDWAHDGYMVVYLALLEMPALILGVVLARLGDARDGQASAGLAALRSIHWGRLAHEVFFGKSILLLIGGLIIGFIAGEKGYEPIAPVFKEAFKGLLALFLLEMGLVAASRIAAFRSYGAFLVGFAIVMPLVSASIGILTARYLEFSQGNATLLATLYASASYIAAPAAMRIAVPQANPALSIGASLGVTFPFNLFVGIPIYMWMARTFIPG</sequence>
<protein>
    <submittedName>
        <fullName evidence="2">Na+-dependent bicarbonate transporter superfamily protein</fullName>
    </submittedName>
</protein>
<feature type="transmembrane region" description="Helical" evidence="1">
    <location>
        <begin position="171"/>
        <end position="189"/>
    </location>
</feature>
<reference evidence="2 3" key="1">
    <citation type="submission" date="2019-07" db="EMBL/GenBank/DDBJ databases">
        <title>Tepidimonas alkaliphilus YIM 72238 draft genome.</title>
        <authorList>
            <person name="Da Costa M.S."/>
            <person name="Froufe H.J.C."/>
            <person name="Egas C."/>
            <person name="Albuquerque L."/>
        </authorList>
    </citation>
    <scope>NUCLEOTIDE SEQUENCE [LARGE SCALE GENOMIC DNA]</scope>
    <source>
        <strain evidence="2 3">YIM 72238</strain>
    </source>
</reference>
<proteinExistence type="predicted"/>
<evidence type="ECO:0000313" key="3">
    <source>
        <dbReference type="Proteomes" id="UP000315736"/>
    </source>
</evidence>
<feature type="transmembrane region" description="Helical" evidence="1">
    <location>
        <begin position="54"/>
        <end position="74"/>
    </location>
</feature>
<dbReference type="Proteomes" id="UP000315736">
    <property type="component" value="Unassembled WGS sequence"/>
</dbReference>
<evidence type="ECO:0000313" key="2">
    <source>
        <dbReference type="EMBL" id="TSE19187.1"/>
    </source>
</evidence>
<dbReference type="PANTHER" id="PTHR40400:SF1">
    <property type="entry name" value="SLR1512 PROTEIN"/>
    <property type="match status" value="1"/>
</dbReference>
<feature type="transmembrane region" description="Helical" evidence="1">
    <location>
        <begin position="293"/>
        <end position="318"/>
    </location>
</feature>
<keyword evidence="1" id="KW-1133">Transmembrane helix</keyword>
<dbReference type="EMBL" id="VJNB01000008">
    <property type="protein sequence ID" value="TSE19187.1"/>
    <property type="molecule type" value="Genomic_DNA"/>
</dbReference>